<gene>
    <name evidence="2" type="ORF">H6H00_27955</name>
</gene>
<dbReference type="KEGG" id="ppel:H6H00_27955"/>
<keyword evidence="1" id="KW-0812">Transmembrane</keyword>
<feature type="transmembrane region" description="Helical" evidence="1">
    <location>
        <begin position="100"/>
        <end position="124"/>
    </location>
</feature>
<organism evidence="2 3">
    <name type="scientific">Pseudonocardia petroleophila</name>
    <dbReference type="NCBI Taxonomy" id="37331"/>
    <lineage>
        <taxon>Bacteria</taxon>
        <taxon>Bacillati</taxon>
        <taxon>Actinomycetota</taxon>
        <taxon>Actinomycetes</taxon>
        <taxon>Pseudonocardiales</taxon>
        <taxon>Pseudonocardiaceae</taxon>
        <taxon>Pseudonocardia</taxon>
    </lineage>
</organism>
<dbReference type="RefSeq" id="WP_185718637.1">
    <property type="nucleotide sequence ID" value="NZ_BAAAWI010000001.1"/>
</dbReference>
<dbReference type="AlphaFoldDB" id="A0A7G7MGH4"/>
<sequence length="390" mass="38463">MTALAQPPPGPECGTFDLGCQAGQAVGSAFQGIVTEVAKGAAELVVSSAAWWVETDSVDPLNPAVAAAQGATRDLILIILVGSVLVQSIRLILSRKGEPLLMVATGLIRYAVVSALGLAVLQIALRAGDALATELLDGAASNFALLMQDVLVNGEGDAVFLVLLVSLIAAVLSLVQWVLMAMRQAGLLVLAAMLPLAASGSLTRSTRGWLDKILVWLIAMVVYKPAAAFIYYIGFSYLSSPSATDAGSTGTMITGIMVLLLAVIAMPVLLKFFAWSGTQIGGGGGGGSGFLGAVGAVAMTQGYGRGAVDRAAAMEANGPGSYATFGQYPPVGGAMAPTGAAPTAGGAGAGAGAAGVAAAGVAAAGTVGAAAVRTVAGGMTGGSDGAGDPR</sequence>
<keyword evidence="1" id="KW-0472">Membrane</keyword>
<dbReference type="EMBL" id="CP060131">
    <property type="protein sequence ID" value="QNG51885.1"/>
    <property type="molecule type" value="Genomic_DNA"/>
</dbReference>
<feature type="transmembrane region" description="Helical" evidence="1">
    <location>
        <begin position="159"/>
        <end position="179"/>
    </location>
</feature>
<feature type="transmembrane region" description="Helical" evidence="1">
    <location>
        <begin position="214"/>
        <end position="238"/>
    </location>
</feature>
<keyword evidence="3" id="KW-1185">Reference proteome</keyword>
<evidence type="ECO:0000313" key="3">
    <source>
        <dbReference type="Proteomes" id="UP000515728"/>
    </source>
</evidence>
<accession>A0A7G7MGH4</accession>
<reference evidence="2 3" key="1">
    <citation type="submission" date="2020-08" db="EMBL/GenBank/DDBJ databases">
        <authorList>
            <person name="Mo P."/>
        </authorList>
    </citation>
    <scope>NUCLEOTIDE SEQUENCE [LARGE SCALE GENOMIC DNA]</scope>
    <source>
        <strain evidence="2 3">CGMCC 4.1532</strain>
    </source>
</reference>
<name>A0A7G7MGH4_9PSEU</name>
<feature type="transmembrane region" description="Helical" evidence="1">
    <location>
        <begin position="75"/>
        <end position="93"/>
    </location>
</feature>
<feature type="transmembrane region" description="Helical" evidence="1">
    <location>
        <begin position="250"/>
        <end position="270"/>
    </location>
</feature>
<proteinExistence type="predicted"/>
<dbReference type="Proteomes" id="UP000515728">
    <property type="component" value="Chromosome"/>
</dbReference>
<feature type="transmembrane region" description="Helical" evidence="1">
    <location>
        <begin position="185"/>
        <end position="202"/>
    </location>
</feature>
<keyword evidence="1" id="KW-1133">Transmembrane helix</keyword>
<evidence type="ECO:0000313" key="2">
    <source>
        <dbReference type="EMBL" id="QNG51885.1"/>
    </source>
</evidence>
<evidence type="ECO:0008006" key="4">
    <source>
        <dbReference type="Google" id="ProtNLM"/>
    </source>
</evidence>
<protein>
    <recommendedName>
        <fullName evidence="4">TrbL/VirB6 plasmid conjugal transfer protein</fullName>
    </recommendedName>
</protein>
<evidence type="ECO:0000256" key="1">
    <source>
        <dbReference type="SAM" id="Phobius"/>
    </source>
</evidence>